<dbReference type="InterPro" id="IPR050410">
    <property type="entry name" value="CCR4/nocturin_mRNA_transcr"/>
</dbReference>
<dbReference type="Proteomes" id="UP000009011">
    <property type="component" value="Chromosome"/>
</dbReference>
<organism evidence="2 3">
    <name type="scientific">Melioribacter roseus (strain DSM 23840 / JCM 17771 / VKM B-2668 / P3M-2)</name>
    <dbReference type="NCBI Taxonomy" id="1191523"/>
    <lineage>
        <taxon>Bacteria</taxon>
        <taxon>Pseudomonadati</taxon>
        <taxon>Ignavibacteriota</taxon>
        <taxon>Ignavibacteria</taxon>
        <taxon>Ignavibacteriales</taxon>
        <taxon>Melioribacteraceae</taxon>
        <taxon>Melioribacter</taxon>
    </lineage>
</organism>
<dbReference type="OrthoDB" id="9793162at2"/>
<reference evidence="2 3" key="1">
    <citation type="journal article" date="2013" name="PLoS ONE">
        <title>Genomic analysis of Melioribacter roseus, facultatively anaerobic organotrophic bacterium representing a novel deep lineage within Bacteriodetes/Chlorobi group.</title>
        <authorList>
            <person name="Kadnikov V.V."/>
            <person name="Mardanov A.V."/>
            <person name="Podosokorskaya O.A."/>
            <person name="Gavrilov S.N."/>
            <person name="Kublanov I.V."/>
            <person name="Beletsky A.V."/>
            <person name="Bonch-Osmolovskaya E.A."/>
            <person name="Ravin N.V."/>
        </authorList>
    </citation>
    <scope>NUCLEOTIDE SEQUENCE [LARGE SCALE GENOMIC DNA]</scope>
    <source>
        <strain evidence="3">JCM 17771 / P3M-2</strain>
    </source>
</reference>
<dbReference type="PANTHER" id="PTHR12121:SF36">
    <property type="entry name" value="ENDONUCLEASE_EXONUCLEASE_PHOSPHATASE DOMAIN-CONTAINING PROTEIN"/>
    <property type="match status" value="1"/>
</dbReference>
<dbReference type="eggNOG" id="COG3568">
    <property type="taxonomic scope" value="Bacteria"/>
</dbReference>
<dbReference type="STRING" id="1191523.MROS_0411"/>
<dbReference type="CDD" id="cd09083">
    <property type="entry name" value="EEP-1"/>
    <property type="match status" value="1"/>
</dbReference>
<dbReference type="HOGENOM" id="CLU_030508_1_0_10"/>
<dbReference type="KEGG" id="mro:MROS_0411"/>
<dbReference type="Gene3D" id="3.60.10.10">
    <property type="entry name" value="Endonuclease/exonuclease/phosphatase"/>
    <property type="match status" value="1"/>
</dbReference>
<dbReference type="Pfam" id="PF03372">
    <property type="entry name" value="Exo_endo_phos"/>
    <property type="match status" value="1"/>
</dbReference>
<gene>
    <name evidence="2" type="ordered locus">MROS_0411</name>
</gene>
<proteinExistence type="predicted"/>
<dbReference type="EMBL" id="CP003557">
    <property type="protein sequence ID" value="AFN73654.1"/>
    <property type="molecule type" value="Genomic_DNA"/>
</dbReference>
<name>I6ZNQ8_MELRP</name>
<dbReference type="GO" id="GO:0000175">
    <property type="term" value="F:3'-5'-RNA exonuclease activity"/>
    <property type="evidence" value="ECO:0007669"/>
    <property type="project" value="TreeGrafter"/>
</dbReference>
<accession>I6ZNQ8</accession>
<dbReference type="PROSITE" id="PS51257">
    <property type="entry name" value="PROKAR_LIPOPROTEIN"/>
    <property type="match status" value="1"/>
</dbReference>
<evidence type="ECO:0000313" key="2">
    <source>
        <dbReference type="EMBL" id="AFN73654.1"/>
    </source>
</evidence>
<dbReference type="SUPFAM" id="SSF56219">
    <property type="entry name" value="DNase I-like"/>
    <property type="match status" value="1"/>
</dbReference>
<keyword evidence="2" id="KW-0255">Endonuclease</keyword>
<sequence>MNAQNRLLSSVLVITLFAVLSCSTTNLIKKEEKDAVPIKVMTFNIRYGGADDGINSWDNRKDITFEVIRNYYPDLLGMQEALKFQLDETLNQFPYYNYVGVGRDNGKTEGEYAPVLYLRDRFIVDTSGTFWFSETPDIPGSKSWGNEITRISSWARLYDKFTGKALEIYNLHLDHKSMESRIKSAQLLLKKINKNIPTIITGDFNSSEDEETIKLILNNGFTDTYRFLHPKSEHEGTYHRFSGDDTGSKIDFIFVSKHFRILGSDIIKTYRLTDDRKLYPSDHFPVTAEVAIKSSAE</sequence>
<dbReference type="PANTHER" id="PTHR12121">
    <property type="entry name" value="CARBON CATABOLITE REPRESSOR PROTEIN 4"/>
    <property type="match status" value="1"/>
</dbReference>
<evidence type="ECO:0000259" key="1">
    <source>
        <dbReference type="Pfam" id="PF03372"/>
    </source>
</evidence>
<keyword evidence="3" id="KW-1185">Reference proteome</keyword>
<protein>
    <submittedName>
        <fullName evidence="2">Endonuclease/exonuclease/phosphatase family protein</fullName>
    </submittedName>
</protein>
<dbReference type="RefSeq" id="WP_014855091.1">
    <property type="nucleotide sequence ID" value="NC_018178.1"/>
</dbReference>
<dbReference type="AlphaFoldDB" id="I6ZNQ8"/>
<dbReference type="InterPro" id="IPR036691">
    <property type="entry name" value="Endo/exonu/phosph_ase_sf"/>
</dbReference>
<dbReference type="GO" id="GO:0004519">
    <property type="term" value="F:endonuclease activity"/>
    <property type="evidence" value="ECO:0007669"/>
    <property type="project" value="UniProtKB-KW"/>
</dbReference>
<evidence type="ECO:0000313" key="3">
    <source>
        <dbReference type="Proteomes" id="UP000009011"/>
    </source>
</evidence>
<dbReference type="InterPro" id="IPR005135">
    <property type="entry name" value="Endo/exonuclease/phosphatase"/>
</dbReference>
<feature type="domain" description="Endonuclease/exonuclease/phosphatase" evidence="1">
    <location>
        <begin position="41"/>
        <end position="283"/>
    </location>
</feature>
<keyword evidence="2" id="KW-0269">Exonuclease</keyword>
<keyword evidence="2" id="KW-0378">Hydrolase</keyword>
<keyword evidence="2" id="KW-0540">Nuclease</keyword>